<accession>A0A922MYT0</accession>
<dbReference type="AlphaFoldDB" id="A0A922MYT0"/>
<name>A0A922MYT0_SPOEX</name>
<comment type="caution">
    <text evidence="2">The sequence shown here is derived from an EMBL/GenBank/DDBJ whole genome shotgun (WGS) entry which is preliminary data.</text>
</comment>
<evidence type="ECO:0000256" key="1">
    <source>
        <dbReference type="SAM" id="MobiDB-lite"/>
    </source>
</evidence>
<feature type="region of interest" description="Disordered" evidence="1">
    <location>
        <begin position="328"/>
        <end position="358"/>
    </location>
</feature>
<sequence length="405" mass="46307">MISELELYGAELKKIKVYLIKIGPARREGTISKVKFSEAQELYDRFSNYLITVESDLKSGKIKGQDISLVETAVERINVLYNDIVKLCNVEELIVLSKPETKMSTITFDLKTALNLLPVLTNEETVTKQLIDNIEYYDSILSTPECKQNLIKFVLKSRLSQAAKLKLKTTYSSVSSLVQDMRSELLPKKAATAIQTKLQKIRQHEKSISNYGEEINELFVDLTISQANGDTKCYEILKPINEKLAIKQFADGLRNRKLSTIISARNYDSLKDAIQAAQDEEVSSASTSGEIFGTYKKPYYNYNYRGRGHNSRSFHNGYFVRGNNRPYANRVQGNYDRQRGSTRVFSYRGQRSPARARRGTFYRSRGNSARRQNTVNVFEESNNDTQNNNLEMSQQQSSSNRFFLD</sequence>
<proteinExistence type="predicted"/>
<evidence type="ECO:0000313" key="3">
    <source>
        <dbReference type="Proteomes" id="UP000814243"/>
    </source>
</evidence>
<protein>
    <submittedName>
        <fullName evidence="2">Uncharacterized protein</fullName>
    </submittedName>
</protein>
<reference evidence="2" key="1">
    <citation type="journal article" date="2021" name="G3 (Bethesda)">
        <title>Genome and transcriptome analysis of the beet armyworm Spodoptera exigua reveals targets for pest control. .</title>
        <authorList>
            <person name="Simon S."/>
            <person name="Breeschoten T."/>
            <person name="Jansen H.J."/>
            <person name="Dirks R.P."/>
            <person name="Schranz M.E."/>
            <person name="Ros V.I.D."/>
        </authorList>
    </citation>
    <scope>NUCLEOTIDE SEQUENCE</scope>
    <source>
        <strain evidence="2">TB_SE_WUR_2020</strain>
    </source>
</reference>
<dbReference type="EMBL" id="JACEFF010000019">
    <property type="protein sequence ID" value="KAH9645685.1"/>
    <property type="molecule type" value="Genomic_DNA"/>
</dbReference>
<feature type="region of interest" description="Disordered" evidence="1">
    <location>
        <begin position="380"/>
        <end position="405"/>
    </location>
</feature>
<organism evidence="2 3">
    <name type="scientific">Spodoptera exigua</name>
    <name type="common">Beet armyworm</name>
    <name type="synonym">Noctua fulgens</name>
    <dbReference type="NCBI Taxonomy" id="7107"/>
    <lineage>
        <taxon>Eukaryota</taxon>
        <taxon>Metazoa</taxon>
        <taxon>Ecdysozoa</taxon>
        <taxon>Arthropoda</taxon>
        <taxon>Hexapoda</taxon>
        <taxon>Insecta</taxon>
        <taxon>Pterygota</taxon>
        <taxon>Neoptera</taxon>
        <taxon>Endopterygota</taxon>
        <taxon>Lepidoptera</taxon>
        <taxon>Glossata</taxon>
        <taxon>Ditrysia</taxon>
        <taxon>Noctuoidea</taxon>
        <taxon>Noctuidae</taxon>
        <taxon>Amphipyrinae</taxon>
        <taxon>Spodoptera</taxon>
    </lineage>
</organism>
<evidence type="ECO:0000313" key="2">
    <source>
        <dbReference type="EMBL" id="KAH9645685.1"/>
    </source>
</evidence>
<dbReference type="Proteomes" id="UP000814243">
    <property type="component" value="Unassembled WGS sequence"/>
</dbReference>
<gene>
    <name evidence="2" type="ORF">HF086_005334</name>
</gene>